<dbReference type="GO" id="GO:0003755">
    <property type="term" value="F:peptidyl-prolyl cis-trans isomerase activity"/>
    <property type="evidence" value="ECO:0007669"/>
    <property type="project" value="InterPro"/>
</dbReference>
<dbReference type="SUPFAM" id="SSF109998">
    <property type="entry name" value="Triger factor/SurA peptide-binding domain-like"/>
    <property type="match status" value="1"/>
</dbReference>
<protein>
    <recommendedName>
        <fullName evidence="2">PpiC domain-containing protein</fullName>
    </recommendedName>
</protein>
<dbReference type="PANTHER" id="PTHR47245:SF2">
    <property type="entry name" value="PEPTIDYL-PROLYL CIS-TRANS ISOMERASE HP_0175-RELATED"/>
    <property type="match status" value="1"/>
</dbReference>
<organism evidence="3">
    <name type="scientific">marine metagenome</name>
    <dbReference type="NCBI Taxonomy" id="408172"/>
    <lineage>
        <taxon>unclassified sequences</taxon>
        <taxon>metagenomes</taxon>
        <taxon>ecological metagenomes</taxon>
    </lineage>
</organism>
<dbReference type="InterPro" id="IPR000297">
    <property type="entry name" value="PPIase_PpiC"/>
</dbReference>
<proteinExistence type="predicted"/>
<keyword evidence="1" id="KW-0472">Membrane</keyword>
<dbReference type="Pfam" id="PF13145">
    <property type="entry name" value="Rotamase_2"/>
    <property type="match status" value="1"/>
</dbReference>
<evidence type="ECO:0000256" key="1">
    <source>
        <dbReference type="SAM" id="Phobius"/>
    </source>
</evidence>
<dbReference type="InterPro" id="IPR050245">
    <property type="entry name" value="PrsA_foldase"/>
</dbReference>
<name>A0A381QFK9_9ZZZZ</name>
<feature type="transmembrane region" description="Helical" evidence="1">
    <location>
        <begin position="12"/>
        <end position="29"/>
    </location>
</feature>
<evidence type="ECO:0000259" key="2">
    <source>
        <dbReference type="Pfam" id="PF13145"/>
    </source>
</evidence>
<gene>
    <name evidence="3" type="ORF">METZ01_LOCUS30023</name>
</gene>
<reference evidence="3" key="1">
    <citation type="submission" date="2018-05" db="EMBL/GenBank/DDBJ databases">
        <authorList>
            <person name="Lanie J.A."/>
            <person name="Ng W.-L."/>
            <person name="Kazmierczak K.M."/>
            <person name="Andrzejewski T.M."/>
            <person name="Davidsen T.M."/>
            <person name="Wayne K.J."/>
            <person name="Tettelin H."/>
            <person name="Glass J.I."/>
            <person name="Rusch D."/>
            <person name="Podicherti R."/>
            <person name="Tsui H.-C.T."/>
            <person name="Winkler M.E."/>
        </authorList>
    </citation>
    <scope>NUCLEOTIDE SEQUENCE</scope>
</reference>
<dbReference type="Pfam" id="PF13624">
    <property type="entry name" value="SurA_N_3"/>
    <property type="match status" value="1"/>
</dbReference>
<dbReference type="PANTHER" id="PTHR47245">
    <property type="entry name" value="PEPTIDYLPROLYL ISOMERASE"/>
    <property type="match status" value="1"/>
</dbReference>
<dbReference type="AlphaFoldDB" id="A0A381QFK9"/>
<sequence>MQSNTREPDIRWLILGAVVGLIIAGTGILKKSSIDSYLPPNSIARVNDHFISNEAYLSAVNRYQGDSRNIMNDEKKMWVLQRLIEEELLVQRGLSIGLAQSTNEIRGSIVTVLIESITADANAKQPSEEELQEYFENNKERFLSQINLAVEVWYSNSEISIDSFLLSQKNNSEKKETTIKRFDSMPRTLLPLVKIREYLGPSIANKLGDLPINSTTLHKIRGRWYVTKILDKQEPSIPPFETIKNKILNEYRRNLADNYLRTYIENLKKNSNIKVADTLASSE</sequence>
<accession>A0A381QFK9</accession>
<keyword evidence="1" id="KW-1133">Transmembrane helix</keyword>
<dbReference type="EMBL" id="UINC01001305">
    <property type="protein sequence ID" value="SUZ77169.1"/>
    <property type="molecule type" value="Genomic_DNA"/>
</dbReference>
<feature type="domain" description="PpiC" evidence="2">
    <location>
        <begin position="126"/>
        <end position="245"/>
    </location>
</feature>
<evidence type="ECO:0000313" key="3">
    <source>
        <dbReference type="EMBL" id="SUZ77169.1"/>
    </source>
</evidence>
<keyword evidence="1" id="KW-0812">Transmembrane</keyword>
<dbReference type="InterPro" id="IPR027304">
    <property type="entry name" value="Trigger_fact/SurA_dom_sf"/>
</dbReference>